<dbReference type="SUPFAM" id="SSF161098">
    <property type="entry name" value="MetI-like"/>
    <property type="match status" value="1"/>
</dbReference>
<sequence>MHKFNLTYVTYLVLATRWTIVLSLIAFVGGSILGAVLAFFRVQERFRWLRVAASVFMRAFQVTPLLMQLFLAYFGLGVMGLTLDAWTAVSLAMICNAGAFLGDIWRGCIQAVPGEQSDAARALCLSYPQSMLFVVIPQATRIALAPTVGFLVQVVKSTSLASIVGFEELIRASQLVNTVTLRPILVYAVVMCIYFVLCWPLSLLSRYLDHRLRIDKSLSASGATKLLEPRLQDVGV</sequence>
<keyword evidence="4" id="KW-1003">Cell membrane</keyword>
<name>A0A6J5H0N5_9BURK</name>
<keyword evidence="7 8" id="KW-0472">Membrane</keyword>
<keyword evidence="3 8" id="KW-0813">Transport</keyword>
<dbReference type="Gene3D" id="1.10.3720.10">
    <property type="entry name" value="MetI-like"/>
    <property type="match status" value="1"/>
</dbReference>
<comment type="subcellular location">
    <subcellularLocation>
        <location evidence="1">Cell inner membrane</location>
        <topology evidence="1">Multi-pass membrane protein</topology>
    </subcellularLocation>
    <subcellularLocation>
        <location evidence="8">Cell membrane</location>
        <topology evidence="8">Multi-pass membrane protein</topology>
    </subcellularLocation>
</comment>
<gene>
    <name evidence="10" type="primary">glnM_2</name>
    <name evidence="10" type="ORF">LMG27177_07208</name>
</gene>
<evidence type="ECO:0000256" key="4">
    <source>
        <dbReference type="ARBA" id="ARBA00022475"/>
    </source>
</evidence>
<organism evidence="10 11">
    <name type="scientific">Paraburkholderia fynbosensis</name>
    <dbReference type="NCBI Taxonomy" id="1200993"/>
    <lineage>
        <taxon>Bacteria</taxon>
        <taxon>Pseudomonadati</taxon>
        <taxon>Pseudomonadota</taxon>
        <taxon>Betaproteobacteria</taxon>
        <taxon>Burkholderiales</taxon>
        <taxon>Burkholderiaceae</taxon>
        <taxon>Paraburkholderia</taxon>
    </lineage>
</organism>
<evidence type="ECO:0000313" key="10">
    <source>
        <dbReference type="EMBL" id="CAB3810443.1"/>
    </source>
</evidence>
<evidence type="ECO:0000256" key="2">
    <source>
        <dbReference type="ARBA" id="ARBA00010072"/>
    </source>
</evidence>
<dbReference type="Proteomes" id="UP000494252">
    <property type="component" value="Unassembled WGS sequence"/>
</dbReference>
<evidence type="ECO:0000256" key="5">
    <source>
        <dbReference type="ARBA" id="ARBA00022692"/>
    </source>
</evidence>
<dbReference type="GO" id="GO:0022857">
    <property type="term" value="F:transmembrane transporter activity"/>
    <property type="evidence" value="ECO:0007669"/>
    <property type="project" value="InterPro"/>
</dbReference>
<evidence type="ECO:0000256" key="6">
    <source>
        <dbReference type="ARBA" id="ARBA00022989"/>
    </source>
</evidence>
<evidence type="ECO:0000256" key="7">
    <source>
        <dbReference type="ARBA" id="ARBA00023136"/>
    </source>
</evidence>
<dbReference type="InterPro" id="IPR000515">
    <property type="entry name" value="MetI-like"/>
</dbReference>
<dbReference type="InterPro" id="IPR035906">
    <property type="entry name" value="MetI-like_sf"/>
</dbReference>
<dbReference type="AlphaFoldDB" id="A0A6J5H0N5"/>
<evidence type="ECO:0000256" key="1">
    <source>
        <dbReference type="ARBA" id="ARBA00004429"/>
    </source>
</evidence>
<feature type="transmembrane region" description="Helical" evidence="8">
    <location>
        <begin position="20"/>
        <end position="42"/>
    </location>
</feature>
<dbReference type="GO" id="GO:0043190">
    <property type="term" value="C:ATP-binding cassette (ABC) transporter complex"/>
    <property type="evidence" value="ECO:0007669"/>
    <property type="project" value="InterPro"/>
</dbReference>
<dbReference type="GO" id="GO:0006865">
    <property type="term" value="P:amino acid transport"/>
    <property type="evidence" value="ECO:0007669"/>
    <property type="project" value="TreeGrafter"/>
</dbReference>
<feature type="domain" description="ABC transmembrane type-1" evidence="9">
    <location>
        <begin position="16"/>
        <end position="197"/>
    </location>
</feature>
<feature type="transmembrane region" description="Helical" evidence="8">
    <location>
        <begin position="62"/>
        <end position="83"/>
    </location>
</feature>
<evidence type="ECO:0000256" key="8">
    <source>
        <dbReference type="RuleBase" id="RU363032"/>
    </source>
</evidence>
<keyword evidence="5 8" id="KW-0812">Transmembrane</keyword>
<dbReference type="PANTHER" id="PTHR30614">
    <property type="entry name" value="MEMBRANE COMPONENT OF AMINO ACID ABC TRANSPORTER"/>
    <property type="match status" value="1"/>
</dbReference>
<dbReference type="Pfam" id="PF00528">
    <property type="entry name" value="BPD_transp_1"/>
    <property type="match status" value="1"/>
</dbReference>
<keyword evidence="11" id="KW-1185">Reference proteome</keyword>
<comment type="similarity">
    <text evidence="2">Belongs to the binding-protein-dependent transport system permease family. HisMQ subfamily.</text>
</comment>
<dbReference type="NCBIfam" id="TIGR01726">
    <property type="entry name" value="HEQRo_perm_3TM"/>
    <property type="match status" value="1"/>
</dbReference>
<evidence type="ECO:0000259" key="9">
    <source>
        <dbReference type="PROSITE" id="PS50928"/>
    </source>
</evidence>
<reference evidence="10 11" key="1">
    <citation type="submission" date="2020-04" db="EMBL/GenBank/DDBJ databases">
        <authorList>
            <person name="De Canck E."/>
        </authorList>
    </citation>
    <scope>NUCLEOTIDE SEQUENCE [LARGE SCALE GENOMIC DNA]</scope>
    <source>
        <strain evidence="10 11">LMG 27177</strain>
    </source>
</reference>
<dbReference type="CDD" id="cd06261">
    <property type="entry name" value="TM_PBP2"/>
    <property type="match status" value="1"/>
</dbReference>
<protein>
    <submittedName>
        <fullName evidence="10">Putative glutamine ABC transporter permease protein GlnM</fullName>
    </submittedName>
</protein>
<dbReference type="EMBL" id="CADIKI010000036">
    <property type="protein sequence ID" value="CAB3810443.1"/>
    <property type="molecule type" value="Genomic_DNA"/>
</dbReference>
<evidence type="ECO:0000313" key="11">
    <source>
        <dbReference type="Proteomes" id="UP000494252"/>
    </source>
</evidence>
<feature type="transmembrane region" description="Helical" evidence="8">
    <location>
        <begin position="184"/>
        <end position="204"/>
    </location>
</feature>
<accession>A0A6J5H0N5</accession>
<dbReference type="RefSeq" id="WP_175166170.1">
    <property type="nucleotide sequence ID" value="NZ_CADIKI010000036.1"/>
</dbReference>
<keyword evidence="6 8" id="KW-1133">Transmembrane helix</keyword>
<dbReference type="InterPro" id="IPR043429">
    <property type="entry name" value="ArtM/GltK/GlnP/TcyL/YhdX-like"/>
</dbReference>
<proteinExistence type="inferred from homology"/>
<dbReference type="PROSITE" id="PS50928">
    <property type="entry name" value="ABC_TM1"/>
    <property type="match status" value="1"/>
</dbReference>
<evidence type="ECO:0000256" key="3">
    <source>
        <dbReference type="ARBA" id="ARBA00022448"/>
    </source>
</evidence>
<dbReference type="InterPro" id="IPR010065">
    <property type="entry name" value="AA_ABC_transptr_permease_3TM"/>
</dbReference>
<dbReference type="PANTHER" id="PTHR30614:SF34">
    <property type="entry name" value="BLR6398 PROTEIN"/>
    <property type="match status" value="1"/>
</dbReference>